<dbReference type="Pfam" id="PF01202">
    <property type="entry name" value="SKI"/>
    <property type="match status" value="1"/>
</dbReference>
<dbReference type="EMBL" id="JAPDOB010000001">
    <property type="protein sequence ID" value="MCW3796990.1"/>
    <property type="molecule type" value="Genomic_DNA"/>
</dbReference>
<gene>
    <name evidence="1" type="ORF">OMW55_04115</name>
</gene>
<evidence type="ECO:0008006" key="3">
    <source>
        <dbReference type="Google" id="ProtNLM"/>
    </source>
</evidence>
<accession>A0ABT3JDZ7</accession>
<dbReference type="InterPro" id="IPR052922">
    <property type="entry name" value="Cytidylate_Kinase-2"/>
</dbReference>
<reference evidence="1 2" key="1">
    <citation type="submission" date="2022-10" db="EMBL/GenBank/DDBJ databases">
        <title>Sphingomonas sp.</title>
        <authorList>
            <person name="Jin C."/>
        </authorList>
    </citation>
    <scope>NUCLEOTIDE SEQUENCE [LARGE SCALE GENOMIC DNA]</scope>
    <source>
        <strain evidence="1 2">BN140010</strain>
    </source>
</reference>
<dbReference type="PRINTS" id="PR01100">
    <property type="entry name" value="SHIKIMTKNASE"/>
</dbReference>
<evidence type="ECO:0000313" key="2">
    <source>
        <dbReference type="Proteomes" id="UP001526246"/>
    </source>
</evidence>
<dbReference type="Proteomes" id="UP001526246">
    <property type="component" value="Unassembled WGS sequence"/>
</dbReference>
<dbReference type="PANTHER" id="PTHR37816">
    <property type="entry name" value="YALI0E33011P"/>
    <property type="match status" value="1"/>
</dbReference>
<protein>
    <recommendedName>
        <fullName evidence="3">AAA family ATPase</fullName>
    </recommendedName>
</protein>
<keyword evidence="2" id="KW-1185">Reference proteome</keyword>
<dbReference type="Gene3D" id="3.40.50.300">
    <property type="entry name" value="P-loop containing nucleotide triphosphate hydrolases"/>
    <property type="match status" value="1"/>
</dbReference>
<sequence length="419" mass="46486">MGAPPPQVHGEPLTLVELFALPGAGKSTVSDAVAAKVQVKTRHELSAEWAATPRSARAAQIGRSLASRKRLAAAVRFAIRARLNTRESLFRLGRLVAKTEWLKSRSGLVLLDQGLLQDIWSIVVSRRAPAIADQALLRDLIRAMYDGINATIVQVEVDSQTASARIAARTYGSSRFDRLPQSQLRGSIEKTSAIERDVVEAARLAGMPVHVVDGSAPVPVVADRLLSFLPVGLGEGSSATPLAQRRISIVGASGSGKTTLGRQVAERLGLPFWELDEERRAVEYHAARECFRDRIADLARGNSWVIDGHYRDVRDLIWSRADVVVWLNLPLHVVAKRLIGRYRRKRMALSSQPRPGEPPLSAATQLSSASWRRRLARLIKTLRERNLYRRLLRSDHPELRVVELRSPEAARWWLEKLGA</sequence>
<evidence type="ECO:0000313" key="1">
    <source>
        <dbReference type="EMBL" id="MCW3796990.1"/>
    </source>
</evidence>
<dbReference type="SUPFAM" id="SSF52540">
    <property type="entry name" value="P-loop containing nucleoside triphosphate hydrolases"/>
    <property type="match status" value="2"/>
</dbReference>
<dbReference type="InterPro" id="IPR031322">
    <property type="entry name" value="Shikimate/glucono_kinase"/>
</dbReference>
<dbReference type="PANTHER" id="PTHR37816:SF1">
    <property type="entry name" value="TOXIN"/>
    <property type="match status" value="1"/>
</dbReference>
<name>A0ABT3JDZ7_9SPHN</name>
<proteinExistence type="predicted"/>
<organism evidence="1 2">
    <name type="scientific">Sphingomonas arvum</name>
    <dbReference type="NCBI Taxonomy" id="2992113"/>
    <lineage>
        <taxon>Bacteria</taxon>
        <taxon>Pseudomonadati</taxon>
        <taxon>Pseudomonadota</taxon>
        <taxon>Alphaproteobacteria</taxon>
        <taxon>Sphingomonadales</taxon>
        <taxon>Sphingomonadaceae</taxon>
        <taxon>Sphingomonas</taxon>
    </lineage>
</organism>
<dbReference type="RefSeq" id="WP_264881034.1">
    <property type="nucleotide sequence ID" value="NZ_JAPDOB010000001.1"/>
</dbReference>
<comment type="caution">
    <text evidence="1">The sequence shown here is derived from an EMBL/GenBank/DDBJ whole genome shotgun (WGS) entry which is preliminary data.</text>
</comment>
<dbReference type="InterPro" id="IPR027417">
    <property type="entry name" value="P-loop_NTPase"/>
</dbReference>